<gene>
    <name evidence="1" type="ORF">CXR34_06405</name>
</gene>
<dbReference type="Gene3D" id="2.40.30.10">
    <property type="entry name" value="Translation factors"/>
    <property type="match status" value="1"/>
</dbReference>
<dbReference type="GO" id="GO:0016491">
    <property type="term" value="F:oxidoreductase activity"/>
    <property type="evidence" value="ECO:0007669"/>
    <property type="project" value="InterPro"/>
</dbReference>
<dbReference type="InterPro" id="IPR013113">
    <property type="entry name" value="SIP_FAD-bd"/>
</dbReference>
<dbReference type="PANTHER" id="PTHR30157:SF0">
    <property type="entry name" value="NADPH-DEPENDENT FERRIC-CHELATE REDUCTASE"/>
    <property type="match status" value="1"/>
</dbReference>
<protein>
    <submittedName>
        <fullName evidence="1">NADPH-dependent ferric siderophore reductase</fullName>
    </submittedName>
</protein>
<name>A0A2K9DI27_9MICO</name>
<reference evidence="1 2" key="1">
    <citation type="submission" date="2017-12" db="EMBL/GenBank/DDBJ databases">
        <title>Isolation and characterization of estrogens degradatiion strain Microbacterium hominis SJTG1.</title>
        <authorList>
            <person name="Xiong W."/>
            <person name="Yin C."/>
            <person name="Zheng D."/>
            <person name="Liang R."/>
        </authorList>
    </citation>
    <scope>NUCLEOTIDE SEQUENCE [LARGE SCALE GENOMIC DNA]</scope>
    <source>
        <strain evidence="1 2">SJTG1</strain>
    </source>
</reference>
<dbReference type="PROSITE" id="PS51384">
    <property type="entry name" value="FAD_FR"/>
    <property type="match status" value="1"/>
</dbReference>
<dbReference type="AlphaFoldDB" id="A0A2K9DI27"/>
<dbReference type="PANTHER" id="PTHR30157">
    <property type="entry name" value="FERRIC REDUCTASE, NADPH-DEPENDENT"/>
    <property type="match status" value="1"/>
</dbReference>
<dbReference type="Pfam" id="PF04954">
    <property type="entry name" value="SIP"/>
    <property type="match status" value="1"/>
</dbReference>
<dbReference type="InterPro" id="IPR039374">
    <property type="entry name" value="SIP_fam"/>
</dbReference>
<evidence type="ECO:0000313" key="2">
    <source>
        <dbReference type="Proteomes" id="UP000233276"/>
    </source>
</evidence>
<dbReference type="SUPFAM" id="SSF63380">
    <property type="entry name" value="Riboflavin synthase domain-like"/>
    <property type="match status" value="1"/>
</dbReference>
<dbReference type="InterPro" id="IPR007037">
    <property type="entry name" value="SIP_rossman_dom"/>
</dbReference>
<dbReference type="InterPro" id="IPR039261">
    <property type="entry name" value="FNR_nucleotide-bd"/>
</dbReference>
<dbReference type="InterPro" id="IPR017938">
    <property type="entry name" value="Riboflavin_synthase-like_b-brl"/>
</dbReference>
<dbReference type="Pfam" id="PF08021">
    <property type="entry name" value="FAD_binding_9"/>
    <property type="match status" value="1"/>
</dbReference>
<dbReference type="InterPro" id="IPR017927">
    <property type="entry name" value="FAD-bd_FR_type"/>
</dbReference>
<organism evidence="1 2">
    <name type="scientific">Microbacterium hominis</name>
    <dbReference type="NCBI Taxonomy" id="162426"/>
    <lineage>
        <taxon>Bacteria</taxon>
        <taxon>Bacillati</taxon>
        <taxon>Actinomycetota</taxon>
        <taxon>Actinomycetes</taxon>
        <taxon>Micrococcales</taxon>
        <taxon>Microbacteriaceae</taxon>
        <taxon>Microbacterium</taxon>
    </lineage>
</organism>
<sequence>MKIHRGTVRRVHPLSPHMVRVTLGGDGIADFVSTGVGDEYVRLFFPHGEDPTDVSLPVVDGDGWSTPEGEPEAPMRTYTIRAVRPDEAEVDIDFVVHRDGVAGPWAARARPGHVLGLNSPTGLYAPPDDTSWQLLAGDLTGLPAVARLIPGIPAHVRTRVVIEVPDDADRIEMDAADHVEITWIVGGNGRGPSRLGAIVRSIIGSGRSLEDGYIWVAGETVALRDVRKFLRRELGLPATRFKVVGYWTPIADWEAKYAALPEGVQRELEAIWDEVSDVEDAQVSVEARLDALGL</sequence>
<evidence type="ECO:0000313" key="1">
    <source>
        <dbReference type="EMBL" id="AUG29137.1"/>
    </source>
</evidence>
<accession>A0A2K9DI27</accession>
<dbReference type="Gene3D" id="3.40.50.80">
    <property type="entry name" value="Nucleotide-binding domain of ferredoxin-NADP reductase (FNR) module"/>
    <property type="match status" value="1"/>
</dbReference>
<dbReference type="RefSeq" id="WP_101305949.1">
    <property type="nucleotide sequence ID" value="NZ_CP025299.1"/>
</dbReference>
<proteinExistence type="predicted"/>
<dbReference type="CDD" id="cd06193">
    <property type="entry name" value="siderophore_interacting"/>
    <property type="match status" value="1"/>
</dbReference>
<dbReference type="KEGG" id="mhos:CXR34_06405"/>
<dbReference type="EMBL" id="CP025299">
    <property type="protein sequence ID" value="AUG29137.1"/>
    <property type="molecule type" value="Genomic_DNA"/>
</dbReference>
<dbReference type="Proteomes" id="UP000233276">
    <property type="component" value="Chromosome"/>
</dbReference>